<dbReference type="SMART" id="SM00369">
    <property type="entry name" value="LRR_TYP"/>
    <property type="match status" value="3"/>
</dbReference>
<dbReference type="Gene3D" id="3.80.10.10">
    <property type="entry name" value="Ribonuclease Inhibitor"/>
    <property type="match status" value="1"/>
</dbReference>
<comment type="caution">
    <text evidence="4">The sequence shown here is derived from an EMBL/GenBank/DDBJ whole genome shotgun (WGS) entry which is preliminary data.</text>
</comment>
<dbReference type="PANTHER" id="PTHR45752">
    <property type="entry name" value="LEUCINE-RICH REPEAT-CONTAINING"/>
    <property type="match status" value="1"/>
</dbReference>
<evidence type="ECO:0000256" key="2">
    <source>
        <dbReference type="ARBA" id="ARBA00022737"/>
    </source>
</evidence>
<dbReference type="Pfam" id="PF23598">
    <property type="entry name" value="LRR_14"/>
    <property type="match status" value="1"/>
</dbReference>
<gene>
    <name evidence="4" type="ORF">BOX15_Mlig008838g3</name>
</gene>
<dbReference type="OrthoDB" id="1055097at2759"/>
<evidence type="ECO:0000313" key="5">
    <source>
        <dbReference type="Proteomes" id="UP000215902"/>
    </source>
</evidence>
<evidence type="ECO:0000313" key="4">
    <source>
        <dbReference type="EMBL" id="PAA70542.1"/>
    </source>
</evidence>
<dbReference type="InterPro" id="IPR050715">
    <property type="entry name" value="LRR-SigEffector_domain"/>
</dbReference>
<dbReference type="InterPro" id="IPR003591">
    <property type="entry name" value="Leu-rich_rpt_typical-subtyp"/>
</dbReference>
<proteinExistence type="predicted"/>
<sequence>LNQERIKDLSQLLAQLSESDKLAGNAKLYLKGCCMETLGDLTPAQHPHCISLLHMPNNLVVKLPESTFLLCNLTELNLCGNRLVEFPTVLFRLALLSKLNLGHNALCSLPHIPANAWPELEVLMLYSNGISQLPSSICYLKSLVYLSLDANPIESLPRQICYLHRLKSLYISSLELLYLPQCLGSMRSLQNLFADSNSRLAYIPGSLLQRWDRLPPFQSYMYRCGKLGPPAQALATHCSLSVVNPLSDVASCLILPGEISTIGDCYANCVPSLEELALRTVHRCFVVSSSGQSPDPTAAVFQQRLPRPLQELAGCPTALCIVCHSAVFVFAFPVVCYSELDRMATFELSLACSRACHAQLLSNPCASGYDAAKNEDVSVWLPVLVPPL</sequence>
<dbReference type="InterPro" id="IPR032675">
    <property type="entry name" value="LRR_dom_sf"/>
</dbReference>
<evidence type="ECO:0000256" key="1">
    <source>
        <dbReference type="ARBA" id="ARBA00022614"/>
    </source>
</evidence>
<dbReference type="SUPFAM" id="SSF52058">
    <property type="entry name" value="L domain-like"/>
    <property type="match status" value="1"/>
</dbReference>
<name>A0A267FC02_9PLAT</name>
<dbReference type="PANTHER" id="PTHR45752:SF187">
    <property type="entry name" value="LEUCINE-RICH REPEAT AND IQ DOMAIN-CONTAINING PROTEIN 4"/>
    <property type="match status" value="1"/>
</dbReference>
<evidence type="ECO:0000259" key="3">
    <source>
        <dbReference type="Pfam" id="PF23598"/>
    </source>
</evidence>
<keyword evidence="1" id="KW-0433">Leucine-rich repeat</keyword>
<organism evidence="4 5">
    <name type="scientific">Macrostomum lignano</name>
    <dbReference type="NCBI Taxonomy" id="282301"/>
    <lineage>
        <taxon>Eukaryota</taxon>
        <taxon>Metazoa</taxon>
        <taxon>Spiralia</taxon>
        <taxon>Lophotrochozoa</taxon>
        <taxon>Platyhelminthes</taxon>
        <taxon>Rhabditophora</taxon>
        <taxon>Macrostomorpha</taxon>
        <taxon>Macrostomida</taxon>
        <taxon>Macrostomidae</taxon>
        <taxon>Macrostomum</taxon>
    </lineage>
</organism>
<reference evidence="4 5" key="1">
    <citation type="submission" date="2017-06" db="EMBL/GenBank/DDBJ databases">
        <title>A platform for efficient transgenesis in Macrostomum lignano, a flatworm model organism for stem cell research.</title>
        <authorList>
            <person name="Berezikov E."/>
        </authorList>
    </citation>
    <scope>NUCLEOTIDE SEQUENCE [LARGE SCALE GENOMIC DNA]</scope>
    <source>
        <strain evidence="4">DV1</strain>
        <tissue evidence="4">Whole organism</tissue>
    </source>
</reference>
<protein>
    <recommendedName>
        <fullName evidence="3">Disease resistance R13L4/SHOC-2-like LRR domain-containing protein</fullName>
    </recommendedName>
</protein>
<feature type="non-terminal residue" evidence="4">
    <location>
        <position position="1"/>
    </location>
</feature>
<dbReference type="EMBL" id="NIVC01001229">
    <property type="protein sequence ID" value="PAA70542.1"/>
    <property type="molecule type" value="Genomic_DNA"/>
</dbReference>
<dbReference type="STRING" id="282301.A0A267FC02"/>
<dbReference type="InterPro" id="IPR055414">
    <property type="entry name" value="LRR_R13L4/SHOC2-like"/>
</dbReference>
<accession>A0A267FC02</accession>
<keyword evidence="5" id="KW-1185">Reference proteome</keyword>
<dbReference type="AlphaFoldDB" id="A0A267FC02"/>
<keyword evidence="2" id="KW-0677">Repeat</keyword>
<dbReference type="Proteomes" id="UP000215902">
    <property type="component" value="Unassembled WGS sequence"/>
</dbReference>
<feature type="domain" description="Disease resistance R13L4/SHOC-2-like LRR" evidence="3">
    <location>
        <begin position="120"/>
        <end position="192"/>
    </location>
</feature>